<evidence type="ECO:0000259" key="1">
    <source>
        <dbReference type="Pfam" id="PF12697"/>
    </source>
</evidence>
<protein>
    <submittedName>
        <fullName evidence="2">Alpha/beta hydrolase</fullName>
    </submittedName>
</protein>
<dbReference type="PANTHER" id="PTHR43433:SF5">
    <property type="entry name" value="AB HYDROLASE-1 DOMAIN-CONTAINING PROTEIN"/>
    <property type="match status" value="1"/>
</dbReference>
<gene>
    <name evidence="2" type="ORF">EB233_13535</name>
</gene>
<dbReference type="SUPFAM" id="SSF53474">
    <property type="entry name" value="alpha/beta-Hydrolases"/>
    <property type="match status" value="1"/>
</dbReference>
<dbReference type="Pfam" id="PF12697">
    <property type="entry name" value="Abhydrolase_6"/>
    <property type="match status" value="1"/>
</dbReference>
<dbReference type="Proteomes" id="UP000503339">
    <property type="component" value="Chromosome"/>
</dbReference>
<organism evidence="2 3">
    <name type="scientific">Mesorhizobium erdmanii</name>
    <dbReference type="NCBI Taxonomy" id="1777866"/>
    <lineage>
        <taxon>Bacteria</taxon>
        <taxon>Pseudomonadati</taxon>
        <taxon>Pseudomonadota</taxon>
        <taxon>Alphaproteobacteria</taxon>
        <taxon>Hyphomicrobiales</taxon>
        <taxon>Phyllobacteriaceae</taxon>
        <taxon>Mesorhizobium</taxon>
    </lineage>
</organism>
<dbReference type="InterPro" id="IPR050471">
    <property type="entry name" value="AB_hydrolase"/>
</dbReference>
<sequence length="279" mass="29825">MLAENAKPTTQAILSGAVLSRDGTPIACERRGQGHPLILVDGALCSRTMGPSGPLAKALESSFTVFRYDRRGRGDSGDTLPYAVEREVDDIEAVLMAAGGEAYLWGMSSGAMLALMAASRLPGIRKLALYEAPLIVDDSRATTQGDWATIRRAVAEGRRGDAVAAFLKSVGMPSLLIVLMKLMPIWRKLKAVAHTLPYDGAIVAGDQLGKPLDPARWASVKVQTLVTDGGKSPPWMQHGNEALAQALPNARHRTLAGQNHMLKPAAHAPVLTEFFNERG</sequence>
<name>A0A6M7UHQ0_9HYPH</name>
<dbReference type="RefSeq" id="WP_064989104.1">
    <property type="nucleotide sequence ID" value="NZ_CP033361.1"/>
</dbReference>
<dbReference type="Gene3D" id="3.40.50.1820">
    <property type="entry name" value="alpha/beta hydrolase"/>
    <property type="match status" value="1"/>
</dbReference>
<accession>A0A6M7UHQ0</accession>
<evidence type="ECO:0000313" key="3">
    <source>
        <dbReference type="Proteomes" id="UP000503339"/>
    </source>
</evidence>
<keyword evidence="2" id="KW-0378">Hydrolase</keyword>
<dbReference type="PANTHER" id="PTHR43433">
    <property type="entry name" value="HYDROLASE, ALPHA/BETA FOLD FAMILY PROTEIN"/>
    <property type="match status" value="1"/>
</dbReference>
<dbReference type="EMBL" id="CP033361">
    <property type="protein sequence ID" value="QKC76422.1"/>
    <property type="molecule type" value="Genomic_DNA"/>
</dbReference>
<dbReference type="KEGG" id="merd:EB233_13535"/>
<dbReference type="InterPro" id="IPR000073">
    <property type="entry name" value="AB_hydrolase_1"/>
</dbReference>
<evidence type="ECO:0000313" key="2">
    <source>
        <dbReference type="EMBL" id="QKC76422.1"/>
    </source>
</evidence>
<proteinExistence type="predicted"/>
<dbReference type="AlphaFoldDB" id="A0A6M7UHQ0"/>
<dbReference type="GO" id="GO:0016787">
    <property type="term" value="F:hydrolase activity"/>
    <property type="evidence" value="ECO:0007669"/>
    <property type="project" value="UniProtKB-KW"/>
</dbReference>
<reference evidence="2 3" key="1">
    <citation type="submission" date="2018-10" db="EMBL/GenBank/DDBJ databases">
        <authorList>
            <person name="Perry B.J."/>
            <person name="Sullivan J.T."/>
            <person name="Murphy R.J.T."/>
            <person name="Ramsay J.P."/>
            <person name="Ronson C.W."/>
        </authorList>
    </citation>
    <scope>NUCLEOTIDE SEQUENCE [LARGE SCALE GENOMIC DNA]</scope>
    <source>
        <strain evidence="2 3">NZP2014</strain>
    </source>
</reference>
<feature type="domain" description="AB hydrolase-1" evidence="1">
    <location>
        <begin position="53"/>
        <end position="261"/>
    </location>
</feature>
<keyword evidence="3" id="KW-1185">Reference proteome</keyword>
<dbReference type="InterPro" id="IPR029058">
    <property type="entry name" value="AB_hydrolase_fold"/>
</dbReference>